<dbReference type="PROSITE" id="PS01174">
    <property type="entry name" value="LIPASE_GDXG_SER"/>
    <property type="match status" value="1"/>
</dbReference>
<dbReference type="Gene3D" id="3.40.50.1820">
    <property type="entry name" value="alpha/beta hydrolase"/>
    <property type="match status" value="1"/>
</dbReference>
<keyword evidence="6" id="KW-1185">Reference proteome</keyword>
<proteinExistence type="inferred from homology"/>
<name>A0ABY0NNK1_9HYPH</name>
<feature type="domain" description="Alpha/beta hydrolase fold-3" evidence="4">
    <location>
        <begin position="90"/>
        <end position="294"/>
    </location>
</feature>
<accession>A0ABY0NNK1</accession>
<reference evidence="5 6" key="1">
    <citation type="submission" date="2016-10" db="EMBL/GenBank/DDBJ databases">
        <authorList>
            <person name="Varghese N."/>
            <person name="Submissions S."/>
        </authorList>
    </citation>
    <scope>NUCLEOTIDE SEQUENCE [LARGE SCALE GENOMIC DNA]</scope>
    <source>
        <strain evidence="5 6">DSM 26672</strain>
    </source>
</reference>
<evidence type="ECO:0000256" key="2">
    <source>
        <dbReference type="ARBA" id="ARBA00022801"/>
    </source>
</evidence>
<dbReference type="Pfam" id="PF07859">
    <property type="entry name" value="Abhydrolase_3"/>
    <property type="match status" value="1"/>
</dbReference>
<protein>
    <submittedName>
        <fullName evidence="5">Acetyl esterase/lipase</fullName>
    </submittedName>
</protein>
<keyword evidence="2" id="KW-0378">Hydrolase</keyword>
<organism evidence="5 6">
    <name type="scientific">Bosea robiniae</name>
    <dbReference type="NCBI Taxonomy" id="1036780"/>
    <lineage>
        <taxon>Bacteria</taxon>
        <taxon>Pseudomonadati</taxon>
        <taxon>Pseudomonadota</taxon>
        <taxon>Alphaproteobacteria</taxon>
        <taxon>Hyphomicrobiales</taxon>
        <taxon>Boseaceae</taxon>
        <taxon>Bosea</taxon>
    </lineage>
</organism>
<evidence type="ECO:0000313" key="5">
    <source>
        <dbReference type="EMBL" id="SDF85016.1"/>
    </source>
</evidence>
<dbReference type="InterPro" id="IPR013094">
    <property type="entry name" value="AB_hydrolase_3"/>
</dbReference>
<dbReference type="InterPro" id="IPR029058">
    <property type="entry name" value="AB_hydrolase_fold"/>
</dbReference>
<dbReference type="Proteomes" id="UP000199468">
    <property type="component" value="Unassembled WGS sequence"/>
</dbReference>
<dbReference type="InterPro" id="IPR050300">
    <property type="entry name" value="GDXG_lipolytic_enzyme"/>
</dbReference>
<dbReference type="RefSeq" id="WP_061969407.1">
    <property type="nucleotide sequence ID" value="NZ_FNBZ01000002.1"/>
</dbReference>
<comment type="similarity">
    <text evidence="1">Belongs to the 'GDXG' lipolytic enzyme family.</text>
</comment>
<sequence length="330" mass="35372">MRRRAKRILLLCLGLAFIGYAAFALSPWPTTLLTRLAFGYGASKTTAALAGHVPFGIREQRDIRYGSAEDERLDVYLPSGGRIEPGRPTVVWIHGGAFVAGDRGDVAPYLKILAGRGFAVVAVGYTRAPTGRYPTPVLQANAALGFLQREGQRLGLDPTRIVLAGDSAGAHIASQLAAGLTGKDYGELLGLKPAIAPTSLRGTVLFCGAFDLTAIDLTGPFGSFVRTVLSAYFGVANPLDSERLTQASVPRYVTEAFPPSFISVGNGDPLAPQSAAMAQALRDRGVRVDTLFFPPETEPKLPHEYQFDLDRPEGKQALDRLTAFLNELSR</sequence>
<gene>
    <name evidence="5" type="ORF">SAMN05421844_102164</name>
</gene>
<dbReference type="PANTHER" id="PTHR48081">
    <property type="entry name" value="AB HYDROLASE SUPERFAMILY PROTEIN C4A8.06C"/>
    <property type="match status" value="1"/>
</dbReference>
<dbReference type="PANTHER" id="PTHR48081:SF6">
    <property type="entry name" value="PEPTIDASE S9 PROLYL OLIGOPEPTIDASE CATALYTIC DOMAIN-CONTAINING PROTEIN"/>
    <property type="match status" value="1"/>
</dbReference>
<dbReference type="SUPFAM" id="SSF53474">
    <property type="entry name" value="alpha/beta-Hydrolases"/>
    <property type="match status" value="1"/>
</dbReference>
<feature type="active site" evidence="3">
    <location>
        <position position="167"/>
    </location>
</feature>
<evidence type="ECO:0000259" key="4">
    <source>
        <dbReference type="Pfam" id="PF07859"/>
    </source>
</evidence>
<evidence type="ECO:0000313" key="6">
    <source>
        <dbReference type="Proteomes" id="UP000199468"/>
    </source>
</evidence>
<dbReference type="InterPro" id="IPR033140">
    <property type="entry name" value="Lipase_GDXG_put_SER_AS"/>
</dbReference>
<evidence type="ECO:0000256" key="3">
    <source>
        <dbReference type="PROSITE-ProRule" id="PRU10038"/>
    </source>
</evidence>
<comment type="caution">
    <text evidence="5">The sequence shown here is derived from an EMBL/GenBank/DDBJ whole genome shotgun (WGS) entry which is preliminary data.</text>
</comment>
<dbReference type="EMBL" id="FNBZ01000002">
    <property type="protein sequence ID" value="SDF85016.1"/>
    <property type="molecule type" value="Genomic_DNA"/>
</dbReference>
<evidence type="ECO:0000256" key="1">
    <source>
        <dbReference type="ARBA" id="ARBA00010515"/>
    </source>
</evidence>